<dbReference type="PRINTS" id="PR00819">
    <property type="entry name" value="CBXCFQXSUPER"/>
</dbReference>
<gene>
    <name evidence="6" type="ORF">UFOPK1493_02197</name>
</gene>
<dbReference type="InterPro" id="IPR027417">
    <property type="entry name" value="P-loop_NTPase"/>
</dbReference>
<evidence type="ECO:0000256" key="3">
    <source>
        <dbReference type="ARBA" id="ARBA00022840"/>
    </source>
</evidence>
<dbReference type="AlphaFoldDB" id="A0A6J6DXR4"/>
<evidence type="ECO:0000256" key="4">
    <source>
        <dbReference type="SAM" id="MobiDB-lite"/>
    </source>
</evidence>
<name>A0A6J6DXR4_9ZZZZ</name>
<evidence type="ECO:0000256" key="1">
    <source>
        <dbReference type="ARBA" id="ARBA00010378"/>
    </source>
</evidence>
<evidence type="ECO:0000313" key="6">
    <source>
        <dbReference type="EMBL" id="CAB4567759.1"/>
    </source>
</evidence>
<dbReference type="FunFam" id="3.40.50.300:FF:000216">
    <property type="entry name" value="Type VII secretion ATPase EccA"/>
    <property type="match status" value="1"/>
</dbReference>
<dbReference type="EMBL" id="CAEZSR010000082">
    <property type="protein sequence ID" value="CAB4567759.1"/>
    <property type="molecule type" value="Genomic_DNA"/>
</dbReference>
<dbReference type="Gene3D" id="1.10.8.60">
    <property type="match status" value="1"/>
</dbReference>
<dbReference type="Pfam" id="PF17866">
    <property type="entry name" value="AAA_lid_6"/>
    <property type="match status" value="1"/>
</dbReference>
<sequence length="482" mass="51619">MSALRAEVDGFVADVGGLVGELSGKGADAHRQEVLVEASNLVGALIDSDGRQTDAELDAYLDTIGPQLEPPLIATAARLREGGMLGGRRTWLHTPSVLFDLLLRADARDGERRSHRYYTTALALAHRTAALDLVPSADEIAAIDRFRSTLLQAMDAARINRPGQPHTGPAPGTPSRPGAPGAPGSSVGPGPAPTATTADSPTAPTVEVELPPARSLDDLLAELDELVGLDKVKAEVRRLTSLLHVQRLREERGLPTIETSKHLVFSGNPGTGKTTVARLLSQIYRSVGVVSKGHLVETDRSKLVAGYVGQTAIKTQETLEASLGGMLLIDEAYALARGGENDFGREAIDTIVKFMEDHRGDLAIVAAGYTEEMGVLIDTNPGLKSRFTRTIHFPDYADDELVTIFLKLGDKHRYHCSDDALAEVRRLVAAEPRTRGFGNARFVRNLFETAVAHQALRVAPLTDPSDEQLTTLVAADIVPVDA</sequence>
<evidence type="ECO:0000259" key="5">
    <source>
        <dbReference type="SMART" id="SM00382"/>
    </source>
</evidence>
<dbReference type="PANTHER" id="PTHR43392">
    <property type="entry name" value="AAA-TYPE ATPASE FAMILY PROTEIN / ANKYRIN REPEAT FAMILY PROTEIN"/>
    <property type="match status" value="1"/>
</dbReference>
<dbReference type="InterPro" id="IPR003959">
    <property type="entry name" value="ATPase_AAA_core"/>
</dbReference>
<dbReference type="InterPro" id="IPR000641">
    <property type="entry name" value="CbxX/CfxQ"/>
</dbReference>
<dbReference type="InterPro" id="IPR050773">
    <property type="entry name" value="CbxX/CfxQ_RuBisCO_ESX"/>
</dbReference>
<dbReference type="Gene3D" id="3.40.50.300">
    <property type="entry name" value="P-loop containing nucleotide triphosphate hydrolases"/>
    <property type="match status" value="1"/>
</dbReference>
<dbReference type="Pfam" id="PF00004">
    <property type="entry name" value="AAA"/>
    <property type="match status" value="1"/>
</dbReference>
<dbReference type="SUPFAM" id="SSF52540">
    <property type="entry name" value="P-loop containing nucleoside triphosphate hydrolases"/>
    <property type="match status" value="1"/>
</dbReference>
<feature type="compositionally biased region" description="Low complexity" evidence="4">
    <location>
        <begin position="167"/>
        <end position="205"/>
    </location>
</feature>
<keyword evidence="3" id="KW-0067">ATP-binding</keyword>
<feature type="domain" description="AAA+ ATPase" evidence="5">
    <location>
        <begin position="259"/>
        <end position="397"/>
    </location>
</feature>
<dbReference type="SMART" id="SM00382">
    <property type="entry name" value="AAA"/>
    <property type="match status" value="1"/>
</dbReference>
<dbReference type="InterPro" id="IPR041627">
    <property type="entry name" value="AAA_lid_6"/>
</dbReference>
<dbReference type="InterPro" id="IPR003593">
    <property type="entry name" value="AAA+_ATPase"/>
</dbReference>
<keyword evidence="2" id="KW-0547">Nucleotide-binding</keyword>
<dbReference type="CDD" id="cd00009">
    <property type="entry name" value="AAA"/>
    <property type="match status" value="1"/>
</dbReference>
<dbReference type="GO" id="GO:0016887">
    <property type="term" value="F:ATP hydrolysis activity"/>
    <property type="evidence" value="ECO:0007669"/>
    <property type="project" value="InterPro"/>
</dbReference>
<proteinExistence type="inferred from homology"/>
<dbReference type="PANTHER" id="PTHR43392:SF2">
    <property type="entry name" value="AAA-TYPE ATPASE FAMILY PROTEIN _ ANKYRIN REPEAT FAMILY PROTEIN"/>
    <property type="match status" value="1"/>
</dbReference>
<evidence type="ECO:0000256" key="2">
    <source>
        <dbReference type="ARBA" id="ARBA00022741"/>
    </source>
</evidence>
<feature type="region of interest" description="Disordered" evidence="4">
    <location>
        <begin position="160"/>
        <end position="207"/>
    </location>
</feature>
<protein>
    <submittedName>
        <fullName evidence="6">Unannotated protein</fullName>
    </submittedName>
</protein>
<reference evidence="6" key="1">
    <citation type="submission" date="2020-05" db="EMBL/GenBank/DDBJ databases">
        <authorList>
            <person name="Chiriac C."/>
            <person name="Salcher M."/>
            <person name="Ghai R."/>
            <person name="Kavagutti S V."/>
        </authorList>
    </citation>
    <scope>NUCLEOTIDE SEQUENCE</scope>
</reference>
<comment type="similarity">
    <text evidence="1">Belongs to the CbxX/CfxQ family.</text>
</comment>
<accession>A0A6J6DXR4</accession>
<dbReference type="GO" id="GO:0005524">
    <property type="term" value="F:ATP binding"/>
    <property type="evidence" value="ECO:0007669"/>
    <property type="project" value="UniProtKB-KW"/>
</dbReference>
<organism evidence="6">
    <name type="scientific">freshwater metagenome</name>
    <dbReference type="NCBI Taxonomy" id="449393"/>
    <lineage>
        <taxon>unclassified sequences</taxon>
        <taxon>metagenomes</taxon>
        <taxon>ecological metagenomes</taxon>
    </lineage>
</organism>